<evidence type="ECO:0000313" key="6">
    <source>
        <dbReference type="EMBL" id="NYT28080.1"/>
    </source>
</evidence>
<sequence length="475" mass="51084">MTVIQQLQKTLKGNVITGEENTRPFECDGLSVYRQKPLAVVLPESVEQIKQVLKICKAHNTPVVTRGAGTGLAGGAMPLAESVVLGLSKLNKVKSIDVKNRLAVVEPGVRNIAISEAVAEFGLYYAPDPSSQIACTIGGNVAENSGGVHCLKYGLTVHNIAALKILTIDGEELILNREDEGLGLLALMNGSEGLLGVVTEITVKLTPTPELARVVMAGFDSVRDCANAVADIIKAGIIPAGLEMMDSFAIEAAEGFANVGYPLDAEALLLCELDGTTEQVQAEIDTVLKVLVGASSLKVSESEEERLNLWKGRKSAFPAVGRLSPDYYCMDGTIPRRYLADMLEKINVLSQKYQLRVANVFHAGDGNLHPLILYDANVKGELEKTEKFGTDILKLSVDMGGTITGEHGVGVEKLDAMCHQFNAKELAIFHKIKAAFDPQSLLNPGKAVPELHRCAELGAMHIHHGKLPHPELERF</sequence>
<dbReference type="InterPro" id="IPR016164">
    <property type="entry name" value="FAD-linked_Oxase-like_C"/>
</dbReference>
<protein>
    <submittedName>
        <fullName evidence="6">FAD-binding protein</fullName>
    </submittedName>
</protein>
<evidence type="ECO:0000259" key="5">
    <source>
        <dbReference type="PROSITE" id="PS51387"/>
    </source>
</evidence>
<comment type="cofactor">
    <cofactor evidence="1">
        <name>FAD</name>
        <dbReference type="ChEBI" id="CHEBI:57692"/>
    </cofactor>
</comment>
<dbReference type="Gene3D" id="3.30.465.10">
    <property type="match status" value="1"/>
</dbReference>
<dbReference type="PROSITE" id="PS51387">
    <property type="entry name" value="FAD_PCMH"/>
    <property type="match status" value="1"/>
</dbReference>
<accession>A0A853F7C2</accession>
<evidence type="ECO:0000256" key="1">
    <source>
        <dbReference type="ARBA" id="ARBA00001974"/>
    </source>
</evidence>
<feature type="domain" description="FAD-binding PCMH-type" evidence="5">
    <location>
        <begin position="33"/>
        <end position="208"/>
    </location>
</feature>
<dbReference type="GO" id="GO:0071949">
    <property type="term" value="F:FAD binding"/>
    <property type="evidence" value="ECO:0007669"/>
    <property type="project" value="InterPro"/>
</dbReference>
<dbReference type="InterPro" id="IPR036318">
    <property type="entry name" value="FAD-bd_PCMH-like_sf"/>
</dbReference>
<name>A0A853F7C2_9GAMM</name>
<dbReference type="EMBL" id="JACCHT010000002">
    <property type="protein sequence ID" value="NYT28080.1"/>
    <property type="molecule type" value="Genomic_DNA"/>
</dbReference>
<evidence type="ECO:0000313" key="7">
    <source>
        <dbReference type="Proteomes" id="UP000568751"/>
    </source>
</evidence>
<dbReference type="InterPro" id="IPR006094">
    <property type="entry name" value="Oxid_FAD_bind_N"/>
</dbReference>
<dbReference type="Proteomes" id="UP000568751">
    <property type="component" value="Unassembled WGS sequence"/>
</dbReference>
<dbReference type="InterPro" id="IPR016171">
    <property type="entry name" value="Vanillyl_alc_oxidase_C-sub2"/>
</dbReference>
<dbReference type="Pfam" id="PF02913">
    <property type="entry name" value="FAD-oxidase_C"/>
    <property type="match status" value="1"/>
</dbReference>
<proteinExistence type="predicted"/>
<dbReference type="InterPro" id="IPR016169">
    <property type="entry name" value="FAD-bd_PCMH_sub2"/>
</dbReference>
<dbReference type="Gene3D" id="1.10.45.10">
    <property type="entry name" value="Vanillyl-alcohol Oxidase, Chain A, domain 4"/>
    <property type="match status" value="1"/>
</dbReference>
<reference evidence="6 7" key="1">
    <citation type="submission" date="2020-05" db="EMBL/GenBank/DDBJ databases">
        <title>Horizontal transmission and recombination maintain forever young bacterial symbiont genomes.</title>
        <authorList>
            <person name="Russell S.L."/>
            <person name="Pepper-Tunick E."/>
            <person name="Svedberg J."/>
            <person name="Byrne A."/>
            <person name="Ruelas Castillo J."/>
            <person name="Vollmers C."/>
            <person name="Beinart R.A."/>
            <person name="Corbett-Detig R."/>
        </authorList>
    </citation>
    <scope>NUCLEOTIDE SEQUENCE [LARGE SCALE GENOMIC DNA]</scope>
    <source>
        <strain evidence="6">455</strain>
    </source>
</reference>
<keyword evidence="4" id="KW-0560">Oxidoreductase</keyword>
<dbReference type="InterPro" id="IPR051914">
    <property type="entry name" value="FAD-linked_OxidoTrans_Type4"/>
</dbReference>
<dbReference type="SUPFAM" id="SSF55103">
    <property type="entry name" value="FAD-linked oxidases, C-terminal domain"/>
    <property type="match status" value="1"/>
</dbReference>
<keyword evidence="3" id="KW-0274">FAD</keyword>
<evidence type="ECO:0000256" key="2">
    <source>
        <dbReference type="ARBA" id="ARBA00022630"/>
    </source>
</evidence>
<dbReference type="PANTHER" id="PTHR42934:SF1">
    <property type="entry name" value="GLYCOLATE OXIDASE SUBUNIT GLCD"/>
    <property type="match status" value="1"/>
</dbReference>
<dbReference type="SUPFAM" id="SSF56176">
    <property type="entry name" value="FAD-binding/transporter-associated domain-like"/>
    <property type="match status" value="1"/>
</dbReference>
<evidence type="ECO:0000256" key="3">
    <source>
        <dbReference type="ARBA" id="ARBA00022827"/>
    </source>
</evidence>
<gene>
    <name evidence="6" type="ORF">H0A76_09470</name>
</gene>
<keyword evidence="2" id="KW-0285">Flavoprotein</keyword>
<dbReference type="Pfam" id="PF01565">
    <property type="entry name" value="FAD_binding_4"/>
    <property type="match status" value="1"/>
</dbReference>
<dbReference type="AlphaFoldDB" id="A0A853F7C2"/>
<dbReference type="GO" id="GO:0016491">
    <property type="term" value="F:oxidoreductase activity"/>
    <property type="evidence" value="ECO:0007669"/>
    <property type="project" value="UniProtKB-KW"/>
</dbReference>
<dbReference type="InterPro" id="IPR016166">
    <property type="entry name" value="FAD-bd_PCMH"/>
</dbReference>
<dbReference type="Gene3D" id="3.30.70.2740">
    <property type="match status" value="1"/>
</dbReference>
<dbReference type="PANTHER" id="PTHR42934">
    <property type="entry name" value="GLYCOLATE OXIDASE SUBUNIT GLCD"/>
    <property type="match status" value="1"/>
</dbReference>
<dbReference type="InterPro" id="IPR004113">
    <property type="entry name" value="FAD-bd_oxidored_4_C"/>
</dbReference>
<evidence type="ECO:0000256" key="4">
    <source>
        <dbReference type="ARBA" id="ARBA00023002"/>
    </source>
</evidence>
<comment type="caution">
    <text evidence="6">The sequence shown here is derived from an EMBL/GenBank/DDBJ whole genome shotgun (WGS) entry which is preliminary data.</text>
</comment>
<organism evidence="6 7">
    <name type="scientific">Candidatus Thiodubiliella endoseptemdiera</name>
    <dbReference type="NCBI Taxonomy" id="2738886"/>
    <lineage>
        <taxon>Bacteria</taxon>
        <taxon>Pseudomonadati</taxon>
        <taxon>Pseudomonadota</taxon>
        <taxon>Gammaproteobacteria</taxon>
        <taxon>Candidatus Pseudothioglobaceae</taxon>
        <taxon>Candidatus Thiodubiliella</taxon>
    </lineage>
</organism>